<sequence length="164" mass="18026">MELVSTEVLLGHLLAHESRLQHHADNVALFSSHEPSANYYARGSSGRNRGVRGRHNGNINCEGRTHSNRGRSTSGYSGNPFPVSSINFTNNRPVCQVCNRMGHIVLTCLYHFNQAYTASAPPLADYSSSTPSFDGAWYSDTATTNHVTSELANMNLQIVEHYGD</sequence>
<reference evidence="3" key="1">
    <citation type="submission" date="2025-08" db="UniProtKB">
        <authorList>
            <consortium name="RefSeq"/>
        </authorList>
    </citation>
    <scope>IDENTIFICATION</scope>
    <source>
        <tissue evidence="3">Leaves</tissue>
    </source>
</reference>
<keyword evidence="2" id="KW-1185">Reference proteome</keyword>
<protein>
    <submittedName>
        <fullName evidence="3">Uncharacterized protein LOC118348709</fullName>
    </submittedName>
</protein>
<proteinExistence type="predicted"/>
<evidence type="ECO:0000313" key="3">
    <source>
        <dbReference type="RefSeq" id="XP_035546756.1"/>
    </source>
</evidence>
<dbReference type="InParanoid" id="A0A6P9EHB3"/>
<dbReference type="KEGG" id="jre:118348709"/>
<organism evidence="2 3">
    <name type="scientific">Juglans regia</name>
    <name type="common">English walnut</name>
    <dbReference type="NCBI Taxonomy" id="51240"/>
    <lineage>
        <taxon>Eukaryota</taxon>
        <taxon>Viridiplantae</taxon>
        <taxon>Streptophyta</taxon>
        <taxon>Embryophyta</taxon>
        <taxon>Tracheophyta</taxon>
        <taxon>Spermatophyta</taxon>
        <taxon>Magnoliopsida</taxon>
        <taxon>eudicotyledons</taxon>
        <taxon>Gunneridae</taxon>
        <taxon>Pentapetalae</taxon>
        <taxon>rosids</taxon>
        <taxon>fabids</taxon>
        <taxon>Fagales</taxon>
        <taxon>Juglandaceae</taxon>
        <taxon>Juglans</taxon>
    </lineage>
</organism>
<dbReference type="RefSeq" id="XP_035546756.1">
    <property type="nucleotide sequence ID" value="XM_035690863.1"/>
</dbReference>
<evidence type="ECO:0000256" key="1">
    <source>
        <dbReference type="SAM" id="MobiDB-lite"/>
    </source>
</evidence>
<dbReference type="GeneID" id="118348709"/>
<name>A0A6P9EHB3_JUGRE</name>
<dbReference type="Proteomes" id="UP000235220">
    <property type="component" value="Chromosome 6"/>
</dbReference>
<feature type="region of interest" description="Disordered" evidence="1">
    <location>
        <begin position="40"/>
        <end position="76"/>
    </location>
</feature>
<dbReference type="OrthoDB" id="1845088at2759"/>
<accession>A0A6P9EHB3</accession>
<evidence type="ECO:0000313" key="2">
    <source>
        <dbReference type="Proteomes" id="UP000235220"/>
    </source>
</evidence>
<gene>
    <name evidence="3" type="primary">LOC118348709</name>
</gene>
<dbReference type="AlphaFoldDB" id="A0A6P9EHB3"/>